<dbReference type="Proteomes" id="UP000184526">
    <property type="component" value="Unassembled WGS sequence"/>
</dbReference>
<feature type="transmembrane region" description="Helical" evidence="1">
    <location>
        <begin position="54"/>
        <end position="73"/>
    </location>
</feature>
<evidence type="ECO:0000313" key="3">
    <source>
        <dbReference type="Proteomes" id="UP000184526"/>
    </source>
</evidence>
<name>A0A1M5W8U5_9CLOT</name>
<sequence>MEKPNPFIERGLKNAGGYGNTSSMSVTGTAVKTFILLAILVISASITWNGGGSMGLLIGASIGAAIVAVVTSFTPTLSPITAPIYAILEGMLLGSFTGIVSRQYSGAVLAAVLLTVAVAISMLLIYRQRGLSNRLRNTIVIATMGVSVIYLLSFVLSLFGIYMPFIYGSGITGIVFSIAIAALAAFNLLVDYDYVLRMTYSGAPKYMEWYGGFGILVTLVWLFLRILRLVMIFMDNRDN</sequence>
<dbReference type="PANTHER" id="PTHR41282:SF1">
    <property type="entry name" value="CONSERVED TRANSMEMBRANE PROTEIN-RELATED"/>
    <property type="match status" value="1"/>
</dbReference>
<keyword evidence="1" id="KW-0472">Membrane</keyword>
<reference evidence="2 3" key="1">
    <citation type="submission" date="2016-11" db="EMBL/GenBank/DDBJ databases">
        <authorList>
            <person name="Jaros S."/>
            <person name="Januszkiewicz K."/>
            <person name="Wedrychowicz H."/>
        </authorList>
    </citation>
    <scope>NUCLEOTIDE SEQUENCE [LARGE SCALE GENOMIC DNA]</scope>
    <source>
        <strain evidence="2 3">DSM 3089</strain>
    </source>
</reference>
<dbReference type="STRING" id="1121306.SAMN02745196_01619"/>
<accession>A0A1M5W8U5</accession>
<dbReference type="PIRSF" id="PIRSF009160">
    <property type="entry name" value="UCP009160"/>
    <property type="match status" value="1"/>
</dbReference>
<gene>
    <name evidence="2" type="ORF">SAMN02745196_01619</name>
</gene>
<keyword evidence="1" id="KW-1133">Transmembrane helix</keyword>
<dbReference type="InterPro" id="IPR010539">
    <property type="entry name" value="BaxI_1-like"/>
</dbReference>
<protein>
    <submittedName>
        <fullName evidence="2">Uncharacterized membrane protein, YccA/Bax inhibitor family</fullName>
    </submittedName>
</protein>
<proteinExistence type="predicted"/>
<feature type="transmembrane region" description="Helical" evidence="1">
    <location>
        <begin position="210"/>
        <end position="234"/>
    </location>
</feature>
<keyword evidence="1" id="KW-0812">Transmembrane</keyword>
<feature type="transmembrane region" description="Helical" evidence="1">
    <location>
        <begin position="106"/>
        <end position="126"/>
    </location>
</feature>
<feature type="transmembrane region" description="Helical" evidence="1">
    <location>
        <begin position="30"/>
        <end position="48"/>
    </location>
</feature>
<keyword evidence="3" id="KW-1185">Reference proteome</keyword>
<dbReference type="Pfam" id="PF12811">
    <property type="entry name" value="BaxI_1"/>
    <property type="match status" value="1"/>
</dbReference>
<organism evidence="2 3">
    <name type="scientific">Clostridium collagenovorans DSM 3089</name>
    <dbReference type="NCBI Taxonomy" id="1121306"/>
    <lineage>
        <taxon>Bacteria</taxon>
        <taxon>Bacillati</taxon>
        <taxon>Bacillota</taxon>
        <taxon>Clostridia</taxon>
        <taxon>Eubacteriales</taxon>
        <taxon>Clostridiaceae</taxon>
        <taxon>Clostridium</taxon>
    </lineage>
</organism>
<feature type="transmembrane region" description="Helical" evidence="1">
    <location>
        <begin position="165"/>
        <end position="190"/>
    </location>
</feature>
<dbReference type="EMBL" id="FQXP01000005">
    <property type="protein sequence ID" value="SHH83900.1"/>
    <property type="molecule type" value="Genomic_DNA"/>
</dbReference>
<dbReference type="AlphaFoldDB" id="A0A1M5W8U5"/>
<evidence type="ECO:0000313" key="2">
    <source>
        <dbReference type="EMBL" id="SHH83900.1"/>
    </source>
</evidence>
<dbReference type="RefSeq" id="WP_072831513.1">
    <property type="nucleotide sequence ID" value="NZ_FQXP01000005.1"/>
</dbReference>
<dbReference type="PANTHER" id="PTHR41282">
    <property type="entry name" value="CONSERVED TRANSMEMBRANE PROTEIN-RELATED"/>
    <property type="match status" value="1"/>
</dbReference>
<dbReference type="OrthoDB" id="116480at2"/>
<feature type="transmembrane region" description="Helical" evidence="1">
    <location>
        <begin position="138"/>
        <end position="159"/>
    </location>
</feature>
<evidence type="ECO:0000256" key="1">
    <source>
        <dbReference type="SAM" id="Phobius"/>
    </source>
</evidence>